<dbReference type="RefSeq" id="WP_003376787.1">
    <property type="nucleotide sequence ID" value="NZ_ACSJ01000007.1"/>
</dbReference>
<name>A0A9P2G835_CLOBO</name>
<evidence type="ECO:0000313" key="4">
    <source>
        <dbReference type="Proteomes" id="UP000006160"/>
    </source>
</evidence>
<keyword evidence="1" id="KW-0175">Coiled coil</keyword>
<feature type="coiled-coil region" evidence="1">
    <location>
        <begin position="4"/>
        <end position="70"/>
    </location>
</feature>
<dbReference type="Gene3D" id="3.40.720.10">
    <property type="entry name" value="Alkaline Phosphatase, subunit A"/>
    <property type="match status" value="1"/>
</dbReference>
<dbReference type="InterPro" id="IPR000917">
    <property type="entry name" value="Sulfatase_N"/>
</dbReference>
<sequence>MIQLKKAREIKENIKKLVEEQKLDMANELIYEYKNIIDFDLEVENISAIIDFYKGNLEKAEKKLLNIYNKFEFNFDVNYNLGIVYMYMEQYQESTMHYIRCMCIDSTKMDLVMQEIEFMLNQNKISGDKLKEIKDIQIKVFNNYQKQFPQAKDASNYVENNLIINNSMYSIGIYDHYFTERDGILGQYDEKISDIYKFEMFKSDVYKDFRIKTKNKIVIPIMIKKQNTRIKVSVDNKEFLLNTMLPNRYYYYKFNKNENVRIFCDEGEFIIGKPIEFNVNNKKPKLILNIFVDGLSQEFLEKKEFHKVMSNAYNFFKEGTICNNTHVSGEWTYVSLASFFSGMYTTNHKVYHPDYSTFSLYNKELYSEIIQKNGYFTAKIDGDWRSTPSNGYIKGIDRYLYQPTIRGMFTDEVISETIEHLDTFKEKNNFVWIYSHELHDVADELEGRISVQTQEAINSRIFNKTNESSVRKTYDEKKIIKYEAQLKRIDRYLGILFNYINENYKEDEYIISLVADHGQGYFVKDKFLDDGRTKVAMMFKGKNIPKGECNEMVQGLDLFPIILNAAEIKDVDLKDGNIPKYFGGEKERKFTYTESIFPGSPYRAVINDFQHKFFFEAKENCQIDGRFKIDGYALELINKNTGRNEVEVYKEKVNEYLKFIFNHIKEYIII</sequence>
<accession>A0A9P2G835</accession>
<organism evidence="3 4">
    <name type="scientific">Clostridium botulinum D str. 1873</name>
    <dbReference type="NCBI Taxonomy" id="592027"/>
    <lineage>
        <taxon>Bacteria</taxon>
        <taxon>Bacillati</taxon>
        <taxon>Bacillota</taxon>
        <taxon>Clostridia</taxon>
        <taxon>Eubacteriales</taxon>
        <taxon>Clostridiaceae</taxon>
        <taxon>Clostridium</taxon>
    </lineage>
</organism>
<proteinExistence type="predicted"/>
<dbReference type="Proteomes" id="UP000006160">
    <property type="component" value="Unassembled WGS sequence"/>
</dbReference>
<dbReference type="InterPro" id="IPR052701">
    <property type="entry name" value="GAG_Ulvan_Degrading_Sulfatases"/>
</dbReference>
<protein>
    <submittedName>
        <fullName evidence="3">Sulfatase-domain-containing protein</fullName>
    </submittedName>
</protein>
<dbReference type="PANTHER" id="PTHR43751:SF3">
    <property type="entry name" value="SULFATASE N-TERMINAL DOMAIN-CONTAINING PROTEIN"/>
    <property type="match status" value="1"/>
</dbReference>
<dbReference type="GeneID" id="66319876"/>
<evidence type="ECO:0000313" key="3">
    <source>
        <dbReference type="EMBL" id="EES91722.1"/>
    </source>
</evidence>
<feature type="domain" description="Sulfatase N-terminal" evidence="2">
    <location>
        <begin position="314"/>
        <end position="567"/>
    </location>
</feature>
<reference evidence="3 4" key="1">
    <citation type="submission" date="2009-10" db="EMBL/GenBank/DDBJ databases">
        <authorList>
            <person name="Shrivastava S."/>
            <person name="Brinkac L.B."/>
            <person name="Brown J.L."/>
            <person name="Bruce D.B."/>
            <person name="Detter C."/>
            <person name="Green L.D."/>
            <person name="Munk C.A."/>
            <person name="Rogers Y.C."/>
            <person name="Tapia R."/>
            <person name="Saunders E.S."/>
            <person name="Sims D.R."/>
            <person name="Smith L.A."/>
            <person name="Smith T.J."/>
            <person name="Sutton G."/>
            <person name="Brettin T."/>
        </authorList>
    </citation>
    <scope>NUCLEOTIDE SEQUENCE [LARGE SCALE GENOMIC DNA]</scope>
    <source>
        <strain evidence="4">D str. 1873</strain>
    </source>
</reference>
<dbReference type="InterPro" id="IPR011990">
    <property type="entry name" value="TPR-like_helical_dom_sf"/>
</dbReference>
<dbReference type="SUPFAM" id="SSF48452">
    <property type="entry name" value="TPR-like"/>
    <property type="match status" value="1"/>
</dbReference>
<gene>
    <name evidence="3" type="ORF">CLG_B1166</name>
</gene>
<comment type="caution">
    <text evidence="3">The sequence shown here is derived from an EMBL/GenBank/DDBJ whole genome shotgun (WGS) entry which is preliminary data.</text>
</comment>
<dbReference type="InterPro" id="IPR017850">
    <property type="entry name" value="Alkaline_phosphatase_core_sf"/>
</dbReference>
<dbReference type="AlphaFoldDB" id="A0A9P2G835"/>
<dbReference type="EMBL" id="ACSJ01000007">
    <property type="protein sequence ID" value="EES91722.1"/>
    <property type="molecule type" value="Genomic_DNA"/>
</dbReference>
<dbReference type="SUPFAM" id="SSF53649">
    <property type="entry name" value="Alkaline phosphatase-like"/>
    <property type="match status" value="1"/>
</dbReference>
<evidence type="ECO:0000256" key="1">
    <source>
        <dbReference type="SAM" id="Coils"/>
    </source>
</evidence>
<evidence type="ECO:0000259" key="2">
    <source>
        <dbReference type="Pfam" id="PF00884"/>
    </source>
</evidence>
<dbReference type="PANTHER" id="PTHR43751">
    <property type="entry name" value="SULFATASE"/>
    <property type="match status" value="1"/>
</dbReference>
<dbReference type="Pfam" id="PF00884">
    <property type="entry name" value="Sulfatase"/>
    <property type="match status" value="1"/>
</dbReference>